<evidence type="ECO:0000313" key="2">
    <source>
        <dbReference type="EMBL" id="RYC66746.1"/>
    </source>
</evidence>
<comment type="caution">
    <text evidence="2">The sequence shown here is derived from an EMBL/GenBank/DDBJ whole genome shotgun (WGS) entry which is preliminary data.</text>
</comment>
<protein>
    <submittedName>
        <fullName evidence="2">DUF305 domain-containing protein</fullName>
    </submittedName>
</protein>
<dbReference type="RefSeq" id="WP_129606218.1">
    <property type="nucleotide sequence ID" value="NZ_SBLB01000012.1"/>
</dbReference>
<feature type="domain" description="DUF305" evidence="1">
    <location>
        <begin position="60"/>
        <end position="203"/>
    </location>
</feature>
<dbReference type="Proteomes" id="UP000290407">
    <property type="component" value="Unassembled WGS sequence"/>
</dbReference>
<dbReference type="PROSITE" id="PS51257">
    <property type="entry name" value="PROKAR_LIPOPROTEIN"/>
    <property type="match status" value="1"/>
</dbReference>
<dbReference type="PANTHER" id="PTHR36933">
    <property type="entry name" value="SLL0788 PROTEIN"/>
    <property type="match status" value="1"/>
</dbReference>
<organism evidence="2 3">
    <name type="scientific">Spirosoma sordidisoli</name>
    <dbReference type="NCBI Taxonomy" id="2502893"/>
    <lineage>
        <taxon>Bacteria</taxon>
        <taxon>Pseudomonadati</taxon>
        <taxon>Bacteroidota</taxon>
        <taxon>Cytophagia</taxon>
        <taxon>Cytophagales</taxon>
        <taxon>Cytophagaceae</taxon>
        <taxon>Spirosoma</taxon>
    </lineage>
</organism>
<dbReference type="InterPro" id="IPR012347">
    <property type="entry name" value="Ferritin-like"/>
</dbReference>
<dbReference type="Pfam" id="PF03713">
    <property type="entry name" value="DUF305"/>
    <property type="match status" value="1"/>
</dbReference>
<name>A0A4Q2UD52_9BACT</name>
<dbReference type="Gene3D" id="1.20.1260.10">
    <property type="match status" value="2"/>
</dbReference>
<sequence length="209" mass="23356">MKNTLVGQMALVASLAWTIAACTDSNDGLKPQAHDANVYQQIMHTNMAQMNAMKMTGDADHDFAMMMSMHHQGAIDMANQELKNGTDQTIKAMAQTITTSQTKEKAQLAQFLIGHQATASTAGQSFDMMAMQVMEKMMKAQDTRFLTGTSDVDFSSLMIDHHQSALEMAQLELTYGKVDSMRQMAQMIIDEQKTEISQFQDWLIKNKPY</sequence>
<accession>A0A4Q2UD52</accession>
<evidence type="ECO:0000313" key="3">
    <source>
        <dbReference type="Proteomes" id="UP000290407"/>
    </source>
</evidence>
<evidence type="ECO:0000259" key="1">
    <source>
        <dbReference type="Pfam" id="PF03713"/>
    </source>
</evidence>
<dbReference type="InterPro" id="IPR005183">
    <property type="entry name" value="DUF305_CopM-like"/>
</dbReference>
<keyword evidence="3" id="KW-1185">Reference proteome</keyword>
<dbReference type="AlphaFoldDB" id="A0A4Q2UD52"/>
<dbReference type="PANTHER" id="PTHR36933:SF1">
    <property type="entry name" value="SLL0788 PROTEIN"/>
    <property type="match status" value="1"/>
</dbReference>
<proteinExistence type="predicted"/>
<gene>
    <name evidence="2" type="ORF">EQG79_28335</name>
</gene>
<reference evidence="2 3" key="1">
    <citation type="submission" date="2019-01" db="EMBL/GenBank/DDBJ databases">
        <title>Spirosoma flava sp. nov., a propanil-degrading bacterium isolated from herbicide-contaminated soil.</title>
        <authorList>
            <person name="Zhang L."/>
            <person name="Jiang J.-D."/>
        </authorList>
    </citation>
    <scope>NUCLEOTIDE SEQUENCE [LARGE SCALE GENOMIC DNA]</scope>
    <source>
        <strain evidence="2 3">TY50</strain>
    </source>
</reference>
<dbReference type="EMBL" id="SBLB01000012">
    <property type="protein sequence ID" value="RYC66746.1"/>
    <property type="molecule type" value="Genomic_DNA"/>
</dbReference>